<name>A0A918MCK4_9ACTN</name>
<accession>A0A918MCK4</accession>
<evidence type="ECO:0008006" key="3">
    <source>
        <dbReference type="Google" id="ProtNLM"/>
    </source>
</evidence>
<dbReference type="RefSeq" id="WP_191876120.1">
    <property type="nucleotide sequence ID" value="NZ_BMTD01000013.1"/>
</dbReference>
<organism evidence="1 2">
    <name type="scientific">Streptomyces filipinensis</name>
    <dbReference type="NCBI Taxonomy" id="66887"/>
    <lineage>
        <taxon>Bacteria</taxon>
        <taxon>Bacillati</taxon>
        <taxon>Actinomycetota</taxon>
        <taxon>Actinomycetes</taxon>
        <taxon>Kitasatosporales</taxon>
        <taxon>Streptomycetaceae</taxon>
        <taxon>Streptomyces</taxon>
    </lineage>
</organism>
<evidence type="ECO:0000313" key="2">
    <source>
        <dbReference type="Proteomes" id="UP000618795"/>
    </source>
</evidence>
<dbReference type="AlphaFoldDB" id="A0A918MCK4"/>
<gene>
    <name evidence="1" type="ORF">GCM10010260_54100</name>
</gene>
<dbReference type="EMBL" id="BMTD01000013">
    <property type="protein sequence ID" value="GGV09108.1"/>
    <property type="molecule type" value="Genomic_DNA"/>
</dbReference>
<protein>
    <recommendedName>
        <fullName evidence="3">Secreted protein</fullName>
    </recommendedName>
</protein>
<reference evidence="1" key="2">
    <citation type="submission" date="2020-09" db="EMBL/GenBank/DDBJ databases">
        <authorList>
            <person name="Sun Q."/>
            <person name="Ohkuma M."/>
        </authorList>
    </citation>
    <scope>NUCLEOTIDE SEQUENCE</scope>
    <source>
        <strain evidence="1">JCM 4369</strain>
    </source>
</reference>
<proteinExistence type="predicted"/>
<reference evidence="1" key="1">
    <citation type="journal article" date="2014" name="Int. J. Syst. Evol. Microbiol.">
        <title>Complete genome sequence of Corynebacterium casei LMG S-19264T (=DSM 44701T), isolated from a smear-ripened cheese.</title>
        <authorList>
            <consortium name="US DOE Joint Genome Institute (JGI-PGF)"/>
            <person name="Walter F."/>
            <person name="Albersmeier A."/>
            <person name="Kalinowski J."/>
            <person name="Ruckert C."/>
        </authorList>
    </citation>
    <scope>NUCLEOTIDE SEQUENCE</scope>
    <source>
        <strain evidence="1">JCM 4369</strain>
    </source>
</reference>
<dbReference type="Proteomes" id="UP000618795">
    <property type="component" value="Unassembled WGS sequence"/>
</dbReference>
<comment type="caution">
    <text evidence="1">The sequence shown here is derived from an EMBL/GenBank/DDBJ whole genome shotgun (WGS) entry which is preliminary data.</text>
</comment>
<evidence type="ECO:0000313" key="1">
    <source>
        <dbReference type="EMBL" id="GGV09108.1"/>
    </source>
</evidence>
<sequence>MGSQLSALIGVTLGAALSYVVTMLNDRARWRREQGARWDGLLLQAYSDYGQAVKECVIAYQRLAAHQGLAQHPTPLEPTADALDQAAGAEARRAATTEPLRLLADPGTAAAVRRLNEAVWQLEWMARGRLTADATAWEQAYQGYRDARQAFYEKARAGLRVPGEVLPERTSWPPSWRAGA</sequence>
<keyword evidence="2" id="KW-1185">Reference proteome</keyword>